<accession>A0AAV4T2V3</accession>
<proteinExistence type="predicted"/>
<keyword evidence="1" id="KW-0472">Membrane</keyword>
<evidence type="ECO:0000256" key="1">
    <source>
        <dbReference type="SAM" id="Phobius"/>
    </source>
</evidence>
<evidence type="ECO:0000313" key="2">
    <source>
        <dbReference type="EMBL" id="GIY39012.1"/>
    </source>
</evidence>
<feature type="transmembrane region" description="Helical" evidence="1">
    <location>
        <begin position="117"/>
        <end position="142"/>
    </location>
</feature>
<gene>
    <name evidence="2" type="ORF">CDAR_604321</name>
</gene>
<comment type="caution">
    <text evidence="2">The sequence shown here is derived from an EMBL/GenBank/DDBJ whole genome shotgun (WGS) entry which is preliminary data.</text>
</comment>
<organism evidence="2 3">
    <name type="scientific">Caerostris darwini</name>
    <dbReference type="NCBI Taxonomy" id="1538125"/>
    <lineage>
        <taxon>Eukaryota</taxon>
        <taxon>Metazoa</taxon>
        <taxon>Ecdysozoa</taxon>
        <taxon>Arthropoda</taxon>
        <taxon>Chelicerata</taxon>
        <taxon>Arachnida</taxon>
        <taxon>Araneae</taxon>
        <taxon>Araneomorphae</taxon>
        <taxon>Entelegynae</taxon>
        <taxon>Araneoidea</taxon>
        <taxon>Araneidae</taxon>
        <taxon>Caerostris</taxon>
    </lineage>
</organism>
<keyword evidence="1" id="KW-0812">Transmembrane</keyword>
<sequence length="212" mass="24279">MKFSVSSQIRDQMTNAILSFHHWNKMRFAGTQKVHLPSLPQAQRSHPRQETVSYMCDGSISVRPDMWKGMAIALSHNPTPLMRGDGRQEKITLRNNIRVQSHKNERQKAENSLAKNVLSFLWLLLSSLLTLSVQLSFILFLGGGQVDSFSLFPFLFPVQSFYFQSCPEVRIPEKRRDCKGILGIECKDIFFVLFSLCSESLFVKLRHSKSAI</sequence>
<protein>
    <submittedName>
        <fullName evidence="2">Uncharacterized protein</fullName>
    </submittedName>
</protein>
<reference evidence="2 3" key="1">
    <citation type="submission" date="2021-06" db="EMBL/GenBank/DDBJ databases">
        <title>Caerostris darwini draft genome.</title>
        <authorList>
            <person name="Kono N."/>
            <person name="Arakawa K."/>
        </authorList>
    </citation>
    <scope>NUCLEOTIDE SEQUENCE [LARGE SCALE GENOMIC DNA]</scope>
</reference>
<dbReference type="EMBL" id="BPLQ01008706">
    <property type="protein sequence ID" value="GIY39012.1"/>
    <property type="molecule type" value="Genomic_DNA"/>
</dbReference>
<dbReference type="AlphaFoldDB" id="A0AAV4T2V3"/>
<keyword evidence="1" id="KW-1133">Transmembrane helix</keyword>
<dbReference type="Proteomes" id="UP001054837">
    <property type="component" value="Unassembled WGS sequence"/>
</dbReference>
<keyword evidence="3" id="KW-1185">Reference proteome</keyword>
<name>A0AAV4T2V3_9ARAC</name>
<evidence type="ECO:0000313" key="3">
    <source>
        <dbReference type="Proteomes" id="UP001054837"/>
    </source>
</evidence>